<dbReference type="PROSITE" id="PS51160">
    <property type="entry name" value="ACYLPHOSPHATASE_3"/>
    <property type="match status" value="1"/>
</dbReference>
<name>A0A516V818_9GAMM</name>
<proteinExistence type="inferred from homology"/>
<dbReference type="SUPFAM" id="SSF54975">
    <property type="entry name" value="Acylphosphatase/BLUF domain-like"/>
    <property type="match status" value="1"/>
</dbReference>
<dbReference type="InterPro" id="IPR017968">
    <property type="entry name" value="Acylphosphatase_CS"/>
</dbReference>
<dbReference type="NCBIfam" id="NF011018">
    <property type="entry name" value="PRK14446.1"/>
    <property type="match status" value="1"/>
</dbReference>
<feature type="active site" evidence="5">
    <location>
        <position position="36"/>
    </location>
</feature>
<evidence type="ECO:0000256" key="2">
    <source>
        <dbReference type="ARBA" id="ARBA00012150"/>
    </source>
</evidence>
<dbReference type="GO" id="GO:0003998">
    <property type="term" value="F:acylphosphatase activity"/>
    <property type="evidence" value="ECO:0007669"/>
    <property type="project" value="UniProtKB-EC"/>
</dbReference>
<comment type="catalytic activity">
    <reaction evidence="4 5 6">
        <text>an acyl phosphate + H2O = a carboxylate + phosphate + H(+)</text>
        <dbReference type="Rhea" id="RHEA:14965"/>
        <dbReference type="ChEBI" id="CHEBI:15377"/>
        <dbReference type="ChEBI" id="CHEBI:15378"/>
        <dbReference type="ChEBI" id="CHEBI:29067"/>
        <dbReference type="ChEBI" id="CHEBI:43474"/>
        <dbReference type="ChEBI" id="CHEBI:59918"/>
        <dbReference type="EC" id="3.6.1.7"/>
    </reaction>
</comment>
<evidence type="ECO:0000256" key="3">
    <source>
        <dbReference type="ARBA" id="ARBA00015991"/>
    </source>
</evidence>
<keyword evidence="5 6" id="KW-0378">Hydrolase</keyword>
<dbReference type="InterPro" id="IPR001792">
    <property type="entry name" value="Acylphosphatase-like_dom"/>
</dbReference>
<dbReference type="EMBL" id="CP041742">
    <property type="protein sequence ID" value="QDQ74665.1"/>
    <property type="molecule type" value="Genomic_DNA"/>
</dbReference>
<evidence type="ECO:0000259" key="8">
    <source>
        <dbReference type="PROSITE" id="PS51160"/>
    </source>
</evidence>
<evidence type="ECO:0000256" key="5">
    <source>
        <dbReference type="PROSITE-ProRule" id="PRU00520"/>
    </source>
</evidence>
<dbReference type="RefSeq" id="WP_143880174.1">
    <property type="nucleotide sequence ID" value="NZ_BAABLZ010000001.1"/>
</dbReference>
<dbReference type="OrthoDB" id="5295388at2"/>
<sequence>MPAARFLVGGKVQGVFFRASTREQALKLGLSGYAKNLPDGRVEVLAEGDAAALDALERWLHVGPPMARVGAVERTDAVERGSEQAFGIR</sequence>
<reference evidence="9 10" key="1">
    <citation type="submission" date="2019-07" db="EMBL/GenBank/DDBJ databases">
        <title>Lysobacter weifangensis sp. nov., isolated from bensulfuron-methyl contaminated farmland soil.</title>
        <authorList>
            <person name="Zhao H."/>
        </authorList>
    </citation>
    <scope>NUCLEOTIDE SEQUENCE [LARGE SCALE GENOMIC DNA]</scope>
    <source>
        <strain evidence="9 10">CC-Bw-6</strain>
    </source>
</reference>
<dbReference type="InterPro" id="IPR020456">
    <property type="entry name" value="Acylphosphatase"/>
</dbReference>
<evidence type="ECO:0000256" key="4">
    <source>
        <dbReference type="ARBA" id="ARBA00047645"/>
    </source>
</evidence>
<evidence type="ECO:0000256" key="6">
    <source>
        <dbReference type="RuleBase" id="RU000553"/>
    </source>
</evidence>
<evidence type="ECO:0000313" key="9">
    <source>
        <dbReference type="EMBL" id="QDQ74665.1"/>
    </source>
</evidence>
<dbReference type="PANTHER" id="PTHR47268">
    <property type="entry name" value="ACYLPHOSPHATASE"/>
    <property type="match status" value="1"/>
</dbReference>
<gene>
    <name evidence="9" type="ORF">FNZ56_12615</name>
</gene>
<dbReference type="Proteomes" id="UP000315891">
    <property type="component" value="Chromosome"/>
</dbReference>
<dbReference type="InterPro" id="IPR036046">
    <property type="entry name" value="Acylphosphatase-like_dom_sf"/>
</dbReference>
<accession>A0A516V818</accession>
<comment type="similarity">
    <text evidence="1 7">Belongs to the acylphosphatase family.</text>
</comment>
<evidence type="ECO:0000256" key="1">
    <source>
        <dbReference type="ARBA" id="ARBA00005614"/>
    </source>
</evidence>
<dbReference type="Gene3D" id="3.30.70.100">
    <property type="match status" value="1"/>
</dbReference>
<dbReference type="EC" id="3.6.1.7" evidence="2 5"/>
<dbReference type="PANTHER" id="PTHR47268:SF4">
    <property type="entry name" value="ACYLPHOSPHATASE"/>
    <property type="match status" value="1"/>
</dbReference>
<evidence type="ECO:0000256" key="7">
    <source>
        <dbReference type="RuleBase" id="RU004168"/>
    </source>
</evidence>
<evidence type="ECO:0000313" key="10">
    <source>
        <dbReference type="Proteomes" id="UP000315891"/>
    </source>
</evidence>
<dbReference type="PRINTS" id="PR00112">
    <property type="entry name" value="ACYLPHPHTASE"/>
</dbReference>
<feature type="domain" description="Acylphosphatase-like" evidence="8">
    <location>
        <begin position="3"/>
        <end position="89"/>
    </location>
</feature>
<dbReference type="PROSITE" id="PS00150">
    <property type="entry name" value="ACYLPHOSPHATASE_1"/>
    <property type="match status" value="1"/>
</dbReference>
<feature type="active site" evidence="5">
    <location>
        <position position="18"/>
    </location>
</feature>
<dbReference type="AlphaFoldDB" id="A0A516V818"/>
<protein>
    <recommendedName>
        <fullName evidence="3 5">Acylphosphatase</fullName>
        <ecNumber evidence="2 5">3.6.1.7</ecNumber>
    </recommendedName>
</protein>
<organism evidence="9 10">
    <name type="scientific">Pseudoluteimonas lycopersici</name>
    <dbReference type="NCBI Taxonomy" id="1324796"/>
    <lineage>
        <taxon>Bacteria</taxon>
        <taxon>Pseudomonadati</taxon>
        <taxon>Pseudomonadota</taxon>
        <taxon>Gammaproteobacteria</taxon>
        <taxon>Lysobacterales</taxon>
        <taxon>Lysobacteraceae</taxon>
        <taxon>Pseudoluteimonas</taxon>
    </lineage>
</organism>
<dbReference type="Pfam" id="PF00708">
    <property type="entry name" value="Acylphosphatase"/>
    <property type="match status" value="1"/>
</dbReference>
<keyword evidence="10" id="KW-1185">Reference proteome</keyword>
<dbReference type="PROSITE" id="PS00151">
    <property type="entry name" value="ACYLPHOSPHATASE_2"/>
    <property type="match status" value="1"/>
</dbReference>